<keyword evidence="7" id="KW-0282">Flagellum</keyword>
<dbReference type="InterPro" id="IPR001492">
    <property type="entry name" value="Flagellin"/>
</dbReference>
<dbReference type="InterPro" id="IPR001029">
    <property type="entry name" value="Flagellin_N"/>
</dbReference>
<evidence type="ECO:0000256" key="1">
    <source>
        <dbReference type="ARBA" id="ARBA00005709"/>
    </source>
</evidence>
<evidence type="ECO:0000259" key="6">
    <source>
        <dbReference type="Pfam" id="PF00700"/>
    </source>
</evidence>
<dbReference type="Proteomes" id="UP000198597">
    <property type="component" value="Unassembled WGS sequence"/>
</dbReference>
<keyword evidence="7" id="KW-0969">Cilium</keyword>
<keyword evidence="8" id="KW-1185">Reference proteome</keyword>
<keyword evidence="4" id="KW-0964">Secreted</keyword>
<comment type="function">
    <text evidence="4">Flagellin is the subunit protein which polymerizes to form the filaments of bacterial flagella.</text>
</comment>
<dbReference type="InterPro" id="IPR042187">
    <property type="entry name" value="Flagellin_C_sub2"/>
</dbReference>
<dbReference type="Pfam" id="PF00700">
    <property type="entry name" value="Flagellin_C"/>
    <property type="match status" value="1"/>
</dbReference>
<evidence type="ECO:0000259" key="5">
    <source>
        <dbReference type="Pfam" id="PF00669"/>
    </source>
</evidence>
<dbReference type="GO" id="GO:0005576">
    <property type="term" value="C:extracellular region"/>
    <property type="evidence" value="ECO:0007669"/>
    <property type="project" value="UniProtKB-SubCell"/>
</dbReference>
<dbReference type="SUPFAM" id="SSF64518">
    <property type="entry name" value="Phase 1 flagellin"/>
    <property type="match status" value="1"/>
</dbReference>
<dbReference type="Pfam" id="PF00669">
    <property type="entry name" value="Flagellin_N"/>
    <property type="match status" value="1"/>
</dbReference>
<dbReference type="PANTHER" id="PTHR42792">
    <property type="entry name" value="FLAGELLIN"/>
    <property type="match status" value="1"/>
</dbReference>
<dbReference type="STRING" id="94869.SAMN04488529_10821"/>
<feature type="domain" description="Flagellin N-terminal" evidence="5">
    <location>
        <begin position="5"/>
        <end position="139"/>
    </location>
</feature>
<name>A0A1H0TTC5_9CLOT</name>
<evidence type="ECO:0000256" key="2">
    <source>
        <dbReference type="ARBA" id="ARBA00020110"/>
    </source>
</evidence>
<dbReference type="Gene3D" id="1.20.1330.10">
    <property type="entry name" value="f41 fragment of flagellin, N-terminal domain"/>
    <property type="match status" value="1"/>
</dbReference>
<sequence>MRLHQNMDSLNVYQNYKKNLNVQAGILNRISTGQKINSAKDNPNKLGQSENFRMQIRGLQSASKNLQDGVSMMQATDGALETVSNSLVRMKELTVQASNGINNVEDLKVIQLEIDQLKKNIDYTATNSNFNGVNLISNKFVSNNDKPEYKTSMIGANAKEDIKIPMVNVTTDALRDKDGNNPLSEVDVTKVENINKNLSSIDEAIDNVNRVRSRYGSIQNRMESTANNLSGSMASLEKADSSIRDSDIALEMTDYARTSILHETSTALLAQTNRFPSDILSILERVK</sequence>
<feature type="domain" description="Flagellin C-terminal" evidence="6">
    <location>
        <begin position="199"/>
        <end position="283"/>
    </location>
</feature>
<evidence type="ECO:0000313" key="7">
    <source>
        <dbReference type="EMBL" id="SDP56806.1"/>
    </source>
</evidence>
<dbReference type="PRINTS" id="PR00207">
    <property type="entry name" value="FLAGELLIN"/>
</dbReference>
<evidence type="ECO:0000313" key="8">
    <source>
        <dbReference type="Proteomes" id="UP000198597"/>
    </source>
</evidence>
<dbReference type="OrthoDB" id="9796789at2"/>
<keyword evidence="7" id="KW-0966">Cell projection</keyword>
<dbReference type="PANTHER" id="PTHR42792:SF2">
    <property type="entry name" value="FLAGELLIN"/>
    <property type="match status" value="1"/>
</dbReference>
<organism evidence="7 8">
    <name type="scientific">Clostridium gasigenes</name>
    <dbReference type="NCBI Taxonomy" id="94869"/>
    <lineage>
        <taxon>Bacteria</taxon>
        <taxon>Bacillati</taxon>
        <taxon>Bacillota</taxon>
        <taxon>Clostridia</taxon>
        <taxon>Eubacteriales</taxon>
        <taxon>Clostridiaceae</taxon>
        <taxon>Clostridium</taxon>
    </lineage>
</organism>
<evidence type="ECO:0000256" key="4">
    <source>
        <dbReference type="RuleBase" id="RU362073"/>
    </source>
</evidence>
<dbReference type="GO" id="GO:0005198">
    <property type="term" value="F:structural molecule activity"/>
    <property type="evidence" value="ECO:0007669"/>
    <property type="project" value="UniProtKB-UniRule"/>
</dbReference>
<dbReference type="Gene3D" id="6.10.10.10">
    <property type="entry name" value="Flagellar export chaperone, C-terminal domain"/>
    <property type="match status" value="1"/>
</dbReference>
<dbReference type="InterPro" id="IPR046358">
    <property type="entry name" value="Flagellin_C"/>
</dbReference>
<evidence type="ECO:0000256" key="3">
    <source>
        <dbReference type="ARBA" id="ARBA00023143"/>
    </source>
</evidence>
<dbReference type="EMBL" id="FNJM01000008">
    <property type="protein sequence ID" value="SDP56806.1"/>
    <property type="molecule type" value="Genomic_DNA"/>
</dbReference>
<accession>A0A1H0TTC5</accession>
<comment type="subcellular location">
    <subcellularLocation>
        <location evidence="4">Secreted</location>
    </subcellularLocation>
    <subcellularLocation>
        <location evidence="4">Bacterial flagellum</location>
    </subcellularLocation>
</comment>
<comment type="similarity">
    <text evidence="1 4">Belongs to the bacterial flagellin family.</text>
</comment>
<dbReference type="AlphaFoldDB" id="A0A1H0TTC5"/>
<protein>
    <recommendedName>
        <fullName evidence="2 4">Flagellin</fullName>
    </recommendedName>
</protein>
<dbReference type="RefSeq" id="WP_089970523.1">
    <property type="nucleotide sequence ID" value="NZ_FNJM01000008.1"/>
</dbReference>
<dbReference type="GO" id="GO:0009288">
    <property type="term" value="C:bacterial-type flagellum"/>
    <property type="evidence" value="ECO:0007669"/>
    <property type="project" value="UniProtKB-SubCell"/>
</dbReference>
<gene>
    <name evidence="7" type="ORF">SAMN04488529_10821</name>
</gene>
<reference evidence="7 8" key="1">
    <citation type="submission" date="2016-10" db="EMBL/GenBank/DDBJ databases">
        <authorList>
            <person name="de Groot N.N."/>
        </authorList>
    </citation>
    <scope>NUCLEOTIDE SEQUENCE [LARGE SCALE GENOMIC DNA]</scope>
    <source>
        <strain evidence="7 8">DSM 12272</strain>
    </source>
</reference>
<proteinExistence type="inferred from homology"/>
<keyword evidence="3 4" id="KW-0975">Bacterial flagellum</keyword>